<name>A0A397U268_9GLOM</name>
<organism evidence="2 3">
    <name type="scientific">Gigaspora rosea</name>
    <dbReference type="NCBI Taxonomy" id="44941"/>
    <lineage>
        <taxon>Eukaryota</taxon>
        <taxon>Fungi</taxon>
        <taxon>Fungi incertae sedis</taxon>
        <taxon>Mucoromycota</taxon>
        <taxon>Glomeromycotina</taxon>
        <taxon>Glomeromycetes</taxon>
        <taxon>Diversisporales</taxon>
        <taxon>Gigasporaceae</taxon>
        <taxon>Gigaspora</taxon>
    </lineage>
</organism>
<comment type="caution">
    <text evidence="2">The sequence shown here is derived from an EMBL/GenBank/DDBJ whole genome shotgun (WGS) entry which is preliminary data.</text>
</comment>
<dbReference type="Proteomes" id="UP000266673">
    <property type="component" value="Unassembled WGS sequence"/>
</dbReference>
<gene>
    <name evidence="2" type="ORF">C2G38_2120810</name>
</gene>
<accession>A0A397U268</accession>
<feature type="transmembrane region" description="Helical" evidence="1">
    <location>
        <begin position="6"/>
        <end position="31"/>
    </location>
</feature>
<protein>
    <submittedName>
        <fullName evidence="2">Uncharacterized protein</fullName>
    </submittedName>
</protein>
<sequence length="80" mass="9313">MYIVSILDLFFFFIASSILSSLPLLFVGGVVGKCRHQFCCSSFRTIYTLALFRLFYDSSRVYMTFQVAYYVVSCEFLWAL</sequence>
<dbReference type="EMBL" id="QKWP01002196">
    <property type="protein sequence ID" value="RIB04365.1"/>
    <property type="molecule type" value="Genomic_DNA"/>
</dbReference>
<reference evidence="2 3" key="1">
    <citation type="submission" date="2018-06" db="EMBL/GenBank/DDBJ databases">
        <title>Comparative genomics reveals the genomic features of Rhizophagus irregularis, R. cerebriforme, R. diaphanum and Gigaspora rosea, and their symbiotic lifestyle signature.</title>
        <authorList>
            <person name="Morin E."/>
            <person name="San Clemente H."/>
            <person name="Chen E.C.H."/>
            <person name="De La Providencia I."/>
            <person name="Hainaut M."/>
            <person name="Kuo A."/>
            <person name="Kohler A."/>
            <person name="Murat C."/>
            <person name="Tang N."/>
            <person name="Roy S."/>
            <person name="Loubradou J."/>
            <person name="Henrissat B."/>
            <person name="Grigoriev I.V."/>
            <person name="Corradi N."/>
            <person name="Roux C."/>
            <person name="Martin F.M."/>
        </authorList>
    </citation>
    <scope>NUCLEOTIDE SEQUENCE [LARGE SCALE GENOMIC DNA]</scope>
    <source>
        <strain evidence="2 3">DAOM 194757</strain>
    </source>
</reference>
<evidence type="ECO:0000313" key="3">
    <source>
        <dbReference type="Proteomes" id="UP000266673"/>
    </source>
</evidence>
<proteinExistence type="predicted"/>
<keyword evidence="1" id="KW-0812">Transmembrane</keyword>
<keyword evidence="1" id="KW-1133">Transmembrane helix</keyword>
<dbReference type="AlphaFoldDB" id="A0A397U268"/>
<keyword evidence="3" id="KW-1185">Reference proteome</keyword>
<keyword evidence="1" id="KW-0472">Membrane</keyword>
<evidence type="ECO:0000313" key="2">
    <source>
        <dbReference type="EMBL" id="RIB04365.1"/>
    </source>
</evidence>
<evidence type="ECO:0000256" key="1">
    <source>
        <dbReference type="SAM" id="Phobius"/>
    </source>
</evidence>